<evidence type="ECO:0000313" key="13">
    <source>
        <dbReference type="EMBL" id="TMP38327.1"/>
    </source>
</evidence>
<keyword evidence="4 8" id="KW-0812">Transmembrane</keyword>
<comment type="subcellular location">
    <subcellularLocation>
        <location evidence="1 8">Cell outer membrane</location>
        <topology evidence="1 8">Multi-pass membrane protein</topology>
    </subcellularLocation>
</comment>
<protein>
    <submittedName>
        <fullName evidence="14">Hemin receptor</fullName>
    </submittedName>
</protein>
<dbReference type="InterPro" id="IPR000531">
    <property type="entry name" value="Beta-barrel_TonB"/>
</dbReference>
<evidence type="ECO:0000256" key="4">
    <source>
        <dbReference type="ARBA" id="ARBA00022692"/>
    </source>
</evidence>
<comment type="similarity">
    <text evidence="8 9">Belongs to the TonB-dependent receptor family.</text>
</comment>
<dbReference type="InterPro" id="IPR011276">
    <property type="entry name" value="TonB_haem/Hb_rcpt"/>
</dbReference>
<dbReference type="GO" id="GO:0044718">
    <property type="term" value="P:siderophore transmembrane transport"/>
    <property type="evidence" value="ECO:0007669"/>
    <property type="project" value="TreeGrafter"/>
</dbReference>
<evidence type="ECO:0000313" key="15">
    <source>
        <dbReference type="Proteomes" id="UP000305730"/>
    </source>
</evidence>
<keyword evidence="7 8" id="KW-0998">Cell outer membrane</keyword>
<comment type="caution">
    <text evidence="14">The sequence shown here is derived from an EMBL/GenBank/DDBJ whole genome shotgun (WGS) entry which is preliminary data.</text>
</comment>
<evidence type="ECO:0000256" key="9">
    <source>
        <dbReference type="RuleBase" id="RU003357"/>
    </source>
</evidence>
<dbReference type="InterPro" id="IPR037066">
    <property type="entry name" value="Plug_dom_sf"/>
</dbReference>
<dbReference type="PROSITE" id="PS52016">
    <property type="entry name" value="TONB_DEPENDENT_REC_3"/>
    <property type="match status" value="1"/>
</dbReference>
<evidence type="ECO:0000259" key="12">
    <source>
        <dbReference type="Pfam" id="PF07715"/>
    </source>
</evidence>
<evidence type="ECO:0000256" key="5">
    <source>
        <dbReference type="ARBA" id="ARBA00023077"/>
    </source>
</evidence>
<keyword evidence="10" id="KW-0732">Signal</keyword>
<keyword evidence="2 8" id="KW-0813">Transport</keyword>
<dbReference type="PANTHER" id="PTHR30069:SF56">
    <property type="entry name" value="TONB-DEPENDENT HEME RECEPTOR A"/>
    <property type="match status" value="1"/>
</dbReference>
<dbReference type="Gene3D" id="2.40.170.20">
    <property type="entry name" value="TonB-dependent receptor, beta-barrel domain"/>
    <property type="match status" value="1"/>
</dbReference>
<gene>
    <name evidence="14" type="ORF">CWB96_20960</name>
    <name evidence="13" type="ORF">CWB97_21975</name>
</gene>
<dbReference type="Pfam" id="PF00593">
    <property type="entry name" value="TonB_dep_Rec_b-barrel"/>
    <property type="match status" value="1"/>
</dbReference>
<dbReference type="OrthoDB" id="9760494at2"/>
<evidence type="ECO:0000256" key="7">
    <source>
        <dbReference type="ARBA" id="ARBA00023237"/>
    </source>
</evidence>
<keyword evidence="5 9" id="KW-0798">TonB box</keyword>
<sequence>MRLSKISLCLATLSLPLLAQANPHSADNKSVMATSLDAVTVTATRTKKTVLQSAQAVNVVSSEQIEKQLESNLFNVLDMIPNVSANGGPRSGGQKFHIRGFSDAEDVLVTVDGMVQTFEKYRMGSLFTDPELYRTVSIKRGTSTVLHGGGALGGVVQLELKDAADFLRDGETAGAKVKLGFDSNNDQQNGSVFAFARPIEELDLLAAVIKRDSDDFELSNGEMLDNSGIENSSLLLKAEYFLTDDSLLGATFNTTQDDQRTEFNTTDPGAWGTVYREVEQTVANLSYELTPSDNQYIDLTLKLGFTSSQVTETDGIGMLKDFIGIKSNYEYNITTFDAMNTSKLGEHTVTYGVQYTDKERVGEKTALPCERVNYETYACEQYGTVAVTGEMTSQPGGDQARTGLYIQDEFKLQDLTIVAGVRYEHYETTPTAEFASQFSALNTKVTHSDWAPSISLNYQISPEFAVFANRQSGFRAPLLDELYDQYGGRQPALDLEIEYSDNSELGFVYTADNVLSNTDSLNVRMMYFDINVDDEITSLTSERQNPMPNARYANRASNDRDGFELELEYANQYMYSNLTYSTIDGEDNTGKELWYLPADKLSLDAGMALLDSTVMVGAKVVHTSDREVESYNRRTREYSLQDHQSHTIWDIYASWDVTTDVNLRLAIDNVFDKEYTVVAGTGGGIGDYGVGRNVKTQVSWRF</sequence>
<reference evidence="16" key="2">
    <citation type="submission" date="2019-06" db="EMBL/GenBank/DDBJ databases">
        <title>Co-occurence of chitin degradation, pigmentation and bioactivity in marine Pseudoalteromonas.</title>
        <authorList>
            <person name="Sonnenschein E.C."/>
            <person name="Bech P.K."/>
        </authorList>
    </citation>
    <scope>NUCLEOTIDE SEQUENCE [LARGE SCALE GENOMIC DNA]</scope>
    <source>
        <strain evidence="16">S2231</strain>
    </source>
</reference>
<evidence type="ECO:0000256" key="2">
    <source>
        <dbReference type="ARBA" id="ARBA00022448"/>
    </source>
</evidence>
<dbReference type="AlphaFoldDB" id="A0A5S3XLA7"/>
<dbReference type="InterPro" id="IPR036942">
    <property type="entry name" value="Beta-barrel_TonB_sf"/>
</dbReference>
<evidence type="ECO:0000256" key="8">
    <source>
        <dbReference type="PROSITE-ProRule" id="PRU01360"/>
    </source>
</evidence>
<dbReference type="InterPro" id="IPR039426">
    <property type="entry name" value="TonB-dep_rcpt-like"/>
</dbReference>
<feature type="signal peptide" evidence="10">
    <location>
        <begin position="1"/>
        <end position="21"/>
    </location>
</feature>
<keyword evidence="6 8" id="KW-0472">Membrane</keyword>
<keyword evidence="3 8" id="KW-1134">Transmembrane beta strand</keyword>
<dbReference type="Gene3D" id="2.170.130.10">
    <property type="entry name" value="TonB-dependent receptor, plug domain"/>
    <property type="match status" value="1"/>
</dbReference>
<dbReference type="InterPro" id="IPR012910">
    <property type="entry name" value="Plug_dom"/>
</dbReference>
<evidence type="ECO:0000259" key="11">
    <source>
        <dbReference type="Pfam" id="PF00593"/>
    </source>
</evidence>
<reference evidence="15 16" key="1">
    <citation type="submission" date="2017-12" db="EMBL/GenBank/DDBJ databases">
        <authorList>
            <person name="Paulsen S."/>
            <person name="Gram L.K."/>
        </authorList>
    </citation>
    <scope>NUCLEOTIDE SEQUENCE [LARGE SCALE GENOMIC DNA]</scope>
    <source>
        <strain evidence="14 16">S2231</strain>
        <strain evidence="13 15">S2233</strain>
    </source>
</reference>
<keyword evidence="15" id="KW-1185">Reference proteome</keyword>
<dbReference type="NCBIfam" id="TIGR01785">
    <property type="entry name" value="TonB-hemin"/>
    <property type="match status" value="1"/>
</dbReference>
<dbReference type="Pfam" id="PF07715">
    <property type="entry name" value="Plug"/>
    <property type="match status" value="1"/>
</dbReference>
<accession>A0A5S3XLA7</accession>
<dbReference type="GO" id="GO:0015344">
    <property type="term" value="F:siderophore uptake transmembrane transporter activity"/>
    <property type="evidence" value="ECO:0007669"/>
    <property type="project" value="TreeGrafter"/>
</dbReference>
<dbReference type="EMBL" id="PNCK01000121">
    <property type="protein sequence ID" value="TMP38327.1"/>
    <property type="molecule type" value="Genomic_DNA"/>
</dbReference>
<dbReference type="Proteomes" id="UP000305730">
    <property type="component" value="Unassembled WGS sequence"/>
</dbReference>
<organism evidence="14 16">
    <name type="scientific">Pseudoalteromonas citrea</name>
    <dbReference type="NCBI Taxonomy" id="43655"/>
    <lineage>
        <taxon>Bacteria</taxon>
        <taxon>Pseudomonadati</taxon>
        <taxon>Pseudomonadota</taxon>
        <taxon>Gammaproteobacteria</taxon>
        <taxon>Alteromonadales</taxon>
        <taxon>Pseudoalteromonadaceae</taxon>
        <taxon>Pseudoalteromonas</taxon>
    </lineage>
</organism>
<evidence type="ECO:0000256" key="3">
    <source>
        <dbReference type="ARBA" id="ARBA00022452"/>
    </source>
</evidence>
<dbReference type="EMBL" id="PNCL01000148">
    <property type="protein sequence ID" value="TMP53596.1"/>
    <property type="molecule type" value="Genomic_DNA"/>
</dbReference>
<evidence type="ECO:0000256" key="1">
    <source>
        <dbReference type="ARBA" id="ARBA00004571"/>
    </source>
</evidence>
<evidence type="ECO:0000256" key="10">
    <source>
        <dbReference type="SAM" id="SignalP"/>
    </source>
</evidence>
<dbReference type="SUPFAM" id="SSF56935">
    <property type="entry name" value="Porins"/>
    <property type="match status" value="1"/>
</dbReference>
<evidence type="ECO:0000256" key="6">
    <source>
        <dbReference type="ARBA" id="ARBA00023136"/>
    </source>
</evidence>
<evidence type="ECO:0000313" key="16">
    <source>
        <dbReference type="Proteomes" id="UP000307706"/>
    </source>
</evidence>
<dbReference type="Proteomes" id="UP000307706">
    <property type="component" value="Unassembled WGS sequence"/>
</dbReference>
<dbReference type="PANTHER" id="PTHR30069">
    <property type="entry name" value="TONB-DEPENDENT OUTER MEMBRANE RECEPTOR"/>
    <property type="match status" value="1"/>
</dbReference>
<name>A0A5S3XLA7_9GAMM</name>
<evidence type="ECO:0000313" key="14">
    <source>
        <dbReference type="EMBL" id="TMP53596.1"/>
    </source>
</evidence>
<dbReference type="GO" id="GO:0015232">
    <property type="term" value="F:heme transmembrane transporter activity"/>
    <property type="evidence" value="ECO:0007669"/>
    <property type="project" value="InterPro"/>
</dbReference>
<dbReference type="RefSeq" id="WP_138598674.1">
    <property type="nucleotide sequence ID" value="NZ_PNCK01000121.1"/>
</dbReference>
<feature type="domain" description="TonB-dependent receptor-like beta-barrel" evidence="11">
    <location>
        <begin position="243"/>
        <end position="670"/>
    </location>
</feature>
<feature type="domain" description="TonB-dependent receptor plug" evidence="12">
    <location>
        <begin position="51"/>
        <end position="155"/>
    </location>
</feature>
<feature type="chain" id="PRO_5024394602" evidence="10">
    <location>
        <begin position="22"/>
        <end position="702"/>
    </location>
</feature>
<dbReference type="CDD" id="cd01347">
    <property type="entry name" value="ligand_gated_channel"/>
    <property type="match status" value="1"/>
</dbReference>
<dbReference type="GO" id="GO:0009279">
    <property type="term" value="C:cell outer membrane"/>
    <property type="evidence" value="ECO:0007669"/>
    <property type="project" value="UniProtKB-SubCell"/>
</dbReference>
<proteinExistence type="inferred from homology"/>
<keyword evidence="14" id="KW-0675">Receptor</keyword>
<reference evidence="14" key="3">
    <citation type="submission" date="2019-09" db="EMBL/GenBank/DDBJ databases">
        <title>Co-occurence of chitin degradation, pigmentation and bioactivity in marine Pseudoalteromonas.</title>
        <authorList>
            <person name="Sonnenschein E.C."/>
            <person name="Bech P.K."/>
        </authorList>
    </citation>
    <scope>NUCLEOTIDE SEQUENCE</scope>
    <source>
        <strain evidence="14">S2231</strain>
        <strain evidence="13 15">S2233</strain>
    </source>
</reference>